<dbReference type="InParanoid" id="A0A6I8PCQ7"/>
<dbReference type="Proteomes" id="UP000002279">
    <property type="component" value="Unplaced"/>
</dbReference>
<dbReference type="EC" id="3.1.3.5" evidence="3"/>
<comment type="catalytic activity">
    <reaction evidence="1">
        <text>a ribonucleoside 5'-phosphate + H2O = a ribonucleoside + phosphate</text>
        <dbReference type="Rhea" id="RHEA:12484"/>
        <dbReference type="ChEBI" id="CHEBI:15377"/>
        <dbReference type="ChEBI" id="CHEBI:18254"/>
        <dbReference type="ChEBI" id="CHEBI:43474"/>
        <dbReference type="ChEBI" id="CHEBI:58043"/>
        <dbReference type="EC" id="3.1.3.5"/>
    </reaction>
</comment>
<evidence type="ECO:0000256" key="3">
    <source>
        <dbReference type="ARBA" id="ARBA00012643"/>
    </source>
</evidence>
<sequence>HPHFLCLSSGVIHDEVLTSVLPFGGPRSIWWNSNGSTLLKAFEHSVHRYAGGSKGEFLQARGYPRGVRPFQAPWHRVAKIEVLCTKCRVPRYEPLKLDDVLQSGPARFLAQGGDNFQMIKDGLLKHDSGDEDLNVVSQYISKMEVIYPAVEGRINFLLALGSKETLSSCLCSLGP</sequence>
<name>A0A6I8PCQ7_ORNAN</name>
<accession>A0A6I8PCQ7</accession>
<dbReference type="InterPro" id="IPR036907">
    <property type="entry name" value="5'-Nucleotdase_C_sf"/>
</dbReference>
<dbReference type="PANTHER" id="PTHR11575">
    <property type="entry name" value="5'-NUCLEOTIDASE-RELATED"/>
    <property type="match status" value="1"/>
</dbReference>
<dbReference type="OMA" id="MEVIYPA"/>
<dbReference type="InterPro" id="IPR006179">
    <property type="entry name" value="5_nucleotidase/apyrase"/>
</dbReference>
<proteinExistence type="inferred from homology"/>
<dbReference type="PANTHER" id="PTHR11575:SF24">
    <property type="entry name" value="5'-NUCLEOTIDASE"/>
    <property type="match status" value="1"/>
</dbReference>
<evidence type="ECO:0000256" key="1">
    <source>
        <dbReference type="ARBA" id="ARBA00000815"/>
    </source>
</evidence>
<dbReference type="GO" id="GO:0009166">
    <property type="term" value="P:nucleotide catabolic process"/>
    <property type="evidence" value="ECO:0007669"/>
    <property type="project" value="InterPro"/>
</dbReference>
<dbReference type="AlphaFoldDB" id="A0A6I8PCQ7"/>
<evidence type="ECO:0000256" key="2">
    <source>
        <dbReference type="ARBA" id="ARBA00006654"/>
    </source>
</evidence>
<reference evidence="6" key="1">
    <citation type="submission" date="2025-08" db="UniProtKB">
        <authorList>
            <consortium name="Ensembl"/>
        </authorList>
    </citation>
    <scope>IDENTIFICATION</scope>
    <source>
        <strain evidence="6">Glennie</strain>
    </source>
</reference>
<reference evidence="6" key="2">
    <citation type="submission" date="2025-09" db="UniProtKB">
        <authorList>
            <consortium name="Ensembl"/>
        </authorList>
    </citation>
    <scope>IDENTIFICATION</scope>
    <source>
        <strain evidence="6">Glennie</strain>
    </source>
</reference>
<dbReference type="SUPFAM" id="SSF55816">
    <property type="entry name" value="5'-nucleotidase (syn. UDP-sugar hydrolase), C-terminal domain"/>
    <property type="match status" value="1"/>
</dbReference>
<evidence type="ECO:0000313" key="6">
    <source>
        <dbReference type="Ensembl" id="ENSOANP00000049993.1"/>
    </source>
</evidence>
<dbReference type="Ensembl" id="ENSOANT00000072607.1">
    <property type="protein sequence ID" value="ENSOANP00000049993.1"/>
    <property type="gene ID" value="ENSOANG00000036777.1"/>
</dbReference>
<dbReference type="Pfam" id="PF02872">
    <property type="entry name" value="5_nucleotid_C"/>
    <property type="match status" value="1"/>
</dbReference>
<dbReference type="Gene3D" id="3.90.780.10">
    <property type="entry name" value="5'-Nucleotidase, C-terminal domain"/>
    <property type="match status" value="1"/>
</dbReference>
<keyword evidence="7" id="KW-1185">Reference proteome</keyword>
<evidence type="ECO:0000256" key="4">
    <source>
        <dbReference type="ARBA" id="ARBA00029793"/>
    </source>
</evidence>
<dbReference type="InterPro" id="IPR008334">
    <property type="entry name" value="5'-Nucleotdase_C"/>
</dbReference>
<feature type="domain" description="5'-Nucleotidase C-terminal" evidence="5">
    <location>
        <begin position="8"/>
        <end position="120"/>
    </location>
</feature>
<evidence type="ECO:0000259" key="5">
    <source>
        <dbReference type="Pfam" id="PF02872"/>
    </source>
</evidence>
<dbReference type="GeneTree" id="ENSGT00530000063775"/>
<evidence type="ECO:0000313" key="7">
    <source>
        <dbReference type="Proteomes" id="UP000002279"/>
    </source>
</evidence>
<comment type="similarity">
    <text evidence="2">Belongs to the 5'-nucleotidase family.</text>
</comment>
<dbReference type="Bgee" id="ENSOANG00000036777">
    <property type="expression patterns" value="Expressed in adult mammalian kidney and 7 other cell types or tissues"/>
</dbReference>
<protein>
    <recommendedName>
        <fullName evidence="3">5'-nucleotidase</fullName>
        <ecNumber evidence="3">3.1.3.5</ecNumber>
    </recommendedName>
    <alternativeName>
        <fullName evidence="4">Ecto-5'-nucleotidase</fullName>
    </alternativeName>
</protein>
<dbReference type="GO" id="GO:0008253">
    <property type="term" value="F:5'-nucleotidase activity"/>
    <property type="evidence" value="ECO:0007669"/>
    <property type="project" value="UniProtKB-EC"/>
</dbReference>
<organism evidence="6 7">
    <name type="scientific">Ornithorhynchus anatinus</name>
    <name type="common">Duckbill platypus</name>
    <dbReference type="NCBI Taxonomy" id="9258"/>
    <lineage>
        <taxon>Eukaryota</taxon>
        <taxon>Metazoa</taxon>
        <taxon>Chordata</taxon>
        <taxon>Craniata</taxon>
        <taxon>Vertebrata</taxon>
        <taxon>Euteleostomi</taxon>
        <taxon>Mammalia</taxon>
        <taxon>Monotremata</taxon>
        <taxon>Ornithorhynchidae</taxon>
        <taxon>Ornithorhynchus</taxon>
    </lineage>
</organism>